<evidence type="ECO:0000256" key="1">
    <source>
        <dbReference type="SAM" id="MobiDB-lite"/>
    </source>
</evidence>
<evidence type="ECO:0000313" key="3">
    <source>
        <dbReference type="EMBL" id="KAH8988893.1"/>
    </source>
</evidence>
<organism evidence="3 4">
    <name type="scientific">Lactarius akahatsu</name>
    <dbReference type="NCBI Taxonomy" id="416441"/>
    <lineage>
        <taxon>Eukaryota</taxon>
        <taxon>Fungi</taxon>
        <taxon>Dikarya</taxon>
        <taxon>Basidiomycota</taxon>
        <taxon>Agaricomycotina</taxon>
        <taxon>Agaricomycetes</taxon>
        <taxon>Russulales</taxon>
        <taxon>Russulaceae</taxon>
        <taxon>Lactarius</taxon>
    </lineage>
</organism>
<protein>
    <submittedName>
        <fullName evidence="3">Uncharacterized protein</fullName>
    </submittedName>
</protein>
<feature type="transmembrane region" description="Helical" evidence="2">
    <location>
        <begin position="114"/>
        <end position="137"/>
    </location>
</feature>
<evidence type="ECO:0000313" key="4">
    <source>
        <dbReference type="Proteomes" id="UP001201163"/>
    </source>
</evidence>
<sequence>MSSGFFRRNKDDNRRVEEVKREPEVAQRKGHSAATHGNDDEDHSPPRYLLVRRRGERETACMAAKSCDAGPRPKRGDLGPALGILTAYTLMTMACSVSHLLLPPSNFDPVIPHLATGLTHTSSYLPMILYSLFFRGAPSEHHRSFRRLCVAHAYWGLSRPQESC</sequence>
<comment type="caution">
    <text evidence="3">The sequence shown here is derived from an EMBL/GenBank/DDBJ whole genome shotgun (WGS) entry which is preliminary data.</text>
</comment>
<dbReference type="EMBL" id="JAKELL010000040">
    <property type="protein sequence ID" value="KAH8988893.1"/>
    <property type="molecule type" value="Genomic_DNA"/>
</dbReference>
<evidence type="ECO:0000256" key="2">
    <source>
        <dbReference type="SAM" id="Phobius"/>
    </source>
</evidence>
<proteinExistence type="predicted"/>
<keyword evidence="4" id="KW-1185">Reference proteome</keyword>
<dbReference type="Proteomes" id="UP001201163">
    <property type="component" value="Unassembled WGS sequence"/>
</dbReference>
<feature type="compositionally biased region" description="Basic and acidic residues" evidence="1">
    <location>
        <begin position="8"/>
        <end position="27"/>
    </location>
</feature>
<keyword evidence="2" id="KW-0472">Membrane</keyword>
<dbReference type="AlphaFoldDB" id="A0AAD4LEP6"/>
<name>A0AAD4LEP6_9AGAM</name>
<gene>
    <name evidence="3" type="ORF">EDB92DRAFT_1870472</name>
</gene>
<feature type="transmembrane region" description="Helical" evidence="2">
    <location>
        <begin position="81"/>
        <end position="102"/>
    </location>
</feature>
<feature type="region of interest" description="Disordered" evidence="1">
    <location>
        <begin position="1"/>
        <end position="46"/>
    </location>
</feature>
<reference evidence="3" key="1">
    <citation type="submission" date="2022-01" db="EMBL/GenBank/DDBJ databases">
        <title>Comparative genomics reveals a dynamic genome evolution in the ectomycorrhizal milk-cap (Lactarius) mushrooms.</title>
        <authorList>
            <consortium name="DOE Joint Genome Institute"/>
            <person name="Lebreton A."/>
            <person name="Tang N."/>
            <person name="Kuo A."/>
            <person name="LaButti K."/>
            <person name="Drula E."/>
            <person name="Barry K."/>
            <person name="Clum A."/>
            <person name="Lipzen A."/>
            <person name="Mousain D."/>
            <person name="Ng V."/>
            <person name="Wang R."/>
            <person name="Wang X."/>
            <person name="Dai Y."/>
            <person name="Henrissat B."/>
            <person name="Grigoriev I.V."/>
            <person name="Guerin-Laguette A."/>
            <person name="Yu F."/>
            <person name="Martin F.M."/>
        </authorList>
    </citation>
    <scope>NUCLEOTIDE SEQUENCE</scope>
    <source>
        <strain evidence="3">QP</strain>
    </source>
</reference>
<keyword evidence="2" id="KW-1133">Transmembrane helix</keyword>
<keyword evidence="2" id="KW-0812">Transmembrane</keyword>
<accession>A0AAD4LEP6</accession>